<evidence type="ECO:0000256" key="1">
    <source>
        <dbReference type="SAM" id="Phobius"/>
    </source>
</evidence>
<dbReference type="Pfam" id="PF04120">
    <property type="entry name" value="Iron_permease"/>
    <property type="match status" value="1"/>
</dbReference>
<protein>
    <submittedName>
        <fullName evidence="2">Low affinity Fe/Cu permease</fullName>
    </submittedName>
</protein>
<dbReference type="EMBL" id="JACBZR010000001">
    <property type="protein sequence ID" value="NYI80619.1"/>
    <property type="molecule type" value="Genomic_DNA"/>
</dbReference>
<dbReference type="GO" id="GO:0055085">
    <property type="term" value="P:transmembrane transport"/>
    <property type="evidence" value="ECO:0007669"/>
    <property type="project" value="InterPro"/>
</dbReference>
<keyword evidence="1" id="KW-0472">Membrane</keyword>
<dbReference type="InterPro" id="IPR007251">
    <property type="entry name" value="Iron_permease_Fet4"/>
</dbReference>
<reference evidence="2 3" key="1">
    <citation type="submission" date="2020-07" db="EMBL/GenBank/DDBJ databases">
        <title>Sequencing the genomes of 1000 actinobacteria strains.</title>
        <authorList>
            <person name="Klenk H.-P."/>
        </authorList>
    </citation>
    <scope>NUCLEOTIDE SEQUENCE [LARGE SCALE GENOMIC DNA]</scope>
    <source>
        <strain evidence="2 3">DSM 26487</strain>
    </source>
</reference>
<proteinExistence type="predicted"/>
<evidence type="ECO:0000313" key="3">
    <source>
        <dbReference type="Proteomes" id="UP000564496"/>
    </source>
</evidence>
<name>A0A7Z0DSL5_9ACTN</name>
<keyword evidence="1" id="KW-0812">Transmembrane</keyword>
<gene>
    <name evidence="2" type="ORF">BJ988_005267</name>
</gene>
<dbReference type="AlphaFoldDB" id="A0A7Z0DSL5"/>
<organism evidence="2 3">
    <name type="scientific">Nocardioides panzhihuensis</name>
    <dbReference type="NCBI Taxonomy" id="860243"/>
    <lineage>
        <taxon>Bacteria</taxon>
        <taxon>Bacillati</taxon>
        <taxon>Actinomycetota</taxon>
        <taxon>Actinomycetes</taxon>
        <taxon>Propionibacteriales</taxon>
        <taxon>Nocardioidaceae</taxon>
        <taxon>Nocardioides</taxon>
    </lineage>
</organism>
<dbReference type="RefSeq" id="WP_179660790.1">
    <property type="nucleotide sequence ID" value="NZ_JACBZR010000001.1"/>
</dbReference>
<comment type="caution">
    <text evidence="2">The sequence shown here is derived from an EMBL/GenBank/DDBJ whole genome shotgun (WGS) entry which is preliminary data.</text>
</comment>
<feature type="transmembrane region" description="Helical" evidence="1">
    <location>
        <begin position="23"/>
        <end position="49"/>
    </location>
</feature>
<sequence length="124" mass="13706">MSRREPESPHHVRDQLSAAAHRLAGAAGSAWASGFSMIVVAALLTVGVVNGFPSWWQNLVYSVASIVSLLLLFSIQHSTNRQTKAILLKLDELVEAVDGADENVVAMEDRDLEDQEHIRDQHHR</sequence>
<keyword evidence="1" id="KW-1133">Transmembrane helix</keyword>
<feature type="transmembrane region" description="Helical" evidence="1">
    <location>
        <begin position="55"/>
        <end position="75"/>
    </location>
</feature>
<evidence type="ECO:0000313" key="2">
    <source>
        <dbReference type="EMBL" id="NYI80619.1"/>
    </source>
</evidence>
<dbReference type="Proteomes" id="UP000564496">
    <property type="component" value="Unassembled WGS sequence"/>
</dbReference>
<keyword evidence="3" id="KW-1185">Reference proteome</keyword>
<accession>A0A7Z0DSL5</accession>